<name>A0A8X8YEQ2_SALSN</name>
<reference evidence="3" key="1">
    <citation type="submission" date="2018-01" db="EMBL/GenBank/DDBJ databases">
        <authorList>
            <person name="Mao J.F."/>
        </authorList>
    </citation>
    <scope>NUCLEOTIDE SEQUENCE</scope>
    <source>
        <strain evidence="3">Huo1</strain>
        <tissue evidence="3">Leaf</tissue>
    </source>
</reference>
<evidence type="ECO:0000313" key="3">
    <source>
        <dbReference type="EMBL" id="KAG6430354.1"/>
    </source>
</evidence>
<dbReference type="GO" id="GO:0005524">
    <property type="term" value="F:ATP binding"/>
    <property type="evidence" value="ECO:0007669"/>
    <property type="project" value="UniProtKB-KW"/>
</dbReference>
<keyword evidence="4" id="KW-1185">Reference proteome</keyword>
<dbReference type="GO" id="GO:0005783">
    <property type="term" value="C:endoplasmic reticulum"/>
    <property type="evidence" value="ECO:0007669"/>
    <property type="project" value="TreeGrafter"/>
</dbReference>
<dbReference type="EMBL" id="PNBA02000003">
    <property type="protein sequence ID" value="KAG6430354.1"/>
    <property type="molecule type" value="Genomic_DNA"/>
</dbReference>
<organism evidence="3">
    <name type="scientific">Salvia splendens</name>
    <name type="common">Scarlet sage</name>
    <dbReference type="NCBI Taxonomy" id="180675"/>
    <lineage>
        <taxon>Eukaryota</taxon>
        <taxon>Viridiplantae</taxon>
        <taxon>Streptophyta</taxon>
        <taxon>Embryophyta</taxon>
        <taxon>Tracheophyta</taxon>
        <taxon>Spermatophyta</taxon>
        <taxon>Magnoliopsida</taxon>
        <taxon>eudicotyledons</taxon>
        <taxon>Gunneridae</taxon>
        <taxon>Pentapetalae</taxon>
        <taxon>asterids</taxon>
        <taxon>lamiids</taxon>
        <taxon>Lamiales</taxon>
        <taxon>Lamiaceae</taxon>
        <taxon>Nepetoideae</taxon>
        <taxon>Mentheae</taxon>
        <taxon>Salviinae</taxon>
        <taxon>Salvia</taxon>
        <taxon>Salvia subgen. Calosphace</taxon>
        <taxon>core Calosphace</taxon>
    </lineage>
</organism>
<gene>
    <name evidence="3" type="ORF">SASPL_108419</name>
</gene>
<keyword evidence="2" id="KW-0067">ATP-binding</keyword>
<evidence type="ECO:0000313" key="4">
    <source>
        <dbReference type="Proteomes" id="UP000298416"/>
    </source>
</evidence>
<dbReference type="GO" id="GO:0016020">
    <property type="term" value="C:membrane"/>
    <property type="evidence" value="ECO:0007669"/>
    <property type="project" value="TreeGrafter"/>
</dbReference>
<keyword evidence="1" id="KW-0547">Nucleotide-binding</keyword>
<protein>
    <submittedName>
        <fullName evidence="3">Uncharacterized protein</fullName>
    </submittedName>
</protein>
<comment type="caution">
    <text evidence="3">The sequence shown here is derived from an EMBL/GenBank/DDBJ whole genome shotgun (WGS) entry which is preliminary data.</text>
</comment>
<dbReference type="PANTHER" id="PTHR43272">
    <property type="entry name" value="LONG-CHAIN-FATTY-ACID--COA LIGASE"/>
    <property type="match status" value="1"/>
</dbReference>
<sequence length="101" mass="11522">MHFEFNNSLALFTSLYSLTVNAITLVLEPFTLENGLLTPTFKVKRPQAKEYFAHAIARMYAELSTSDPTGAPQKMFRQSQFHTTLGLQNSYILMPNYTNIQ</sequence>
<reference evidence="3" key="2">
    <citation type="submission" date="2020-08" db="EMBL/GenBank/DDBJ databases">
        <title>Plant Genome Project.</title>
        <authorList>
            <person name="Zhang R.-G."/>
        </authorList>
    </citation>
    <scope>NUCLEOTIDE SEQUENCE</scope>
    <source>
        <strain evidence="3">Huo1</strain>
        <tissue evidence="3">Leaf</tissue>
    </source>
</reference>
<evidence type="ECO:0000256" key="1">
    <source>
        <dbReference type="ARBA" id="ARBA00022741"/>
    </source>
</evidence>
<dbReference type="PANTHER" id="PTHR43272:SF33">
    <property type="entry name" value="AMP-BINDING DOMAIN-CONTAINING PROTEIN-RELATED"/>
    <property type="match status" value="1"/>
</dbReference>
<proteinExistence type="predicted"/>
<dbReference type="Proteomes" id="UP000298416">
    <property type="component" value="Unassembled WGS sequence"/>
</dbReference>
<evidence type="ECO:0000256" key="2">
    <source>
        <dbReference type="ARBA" id="ARBA00022840"/>
    </source>
</evidence>
<dbReference type="AlphaFoldDB" id="A0A8X8YEQ2"/>
<accession>A0A8X8YEQ2</accession>
<dbReference type="GO" id="GO:0004467">
    <property type="term" value="F:long-chain fatty acid-CoA ligase activity"/>
    <property type="evidence" value="ECO:0007669"/>
    <property type="project" value="TreeGrafter"/>
</dbReference>